<organism evidence="2 3">
    <name type="scientific">Actinoallomurus iriomotensis</name>
    <dbReference type="NCBI Taxonomy" id="478107"/>
    <lineage>
        <taxon>Bacteria</taxon>
        <taxon>Bacillati</taxon>
        <taxon>Actinomycetota</taxon>
        <taxon>Actinomycetes</taxon>
        <taxon>Streptosporangiales</taxon>
        <taxon>Thermomonosporaceae</taxon>
        <taxon>Actinoallomurus</taxon>
    </lineage>
</organism>
<dbReference type="Proteomes" id="UP001165135">
    <property type="component" value="Unassembled WGS sequence"/>
</dbReference>
<evidence type="ECO:0000313" key="3">
    <source>
        <dbReference type="Proteomes" id="UP001165135"/>
    </source>
</evidence>
<evidence type="ECO:0000256" key="1">
    <source>
        <dbReference type="SAM" id="SignalP"/>
    </source>
</evidence>
<feature type="signal peptide" evidence="1">
    <location>
        <begin position="1"/>
        <end position="24"/>
    </location>
</feature>
<name>A0A9W6RQW7_9ACTN</name>
<gene>
    <name evidence="2" type="ORF">Airi01_085630</name>
</gene>
<sequence>MRRTFTIVAVAASAVGLLAPAAGAAGKGDWHPAPTEPFVTSGVCSFTMKGDIVRDTTEARTLSTYPDGSVEVEEARGPLVIRFTNASTGRSVVRDVSGHALIRYLEDGGREYHFDGGGSIPVRVASPGFPPGWYILHGRFTVVGHTDGTRIFSDVHATVENLCETLT</sequence>
<comment type="caution">
    <text evidence="2">The sequence shown here is derived from an EMBL/GenBank/DDBJ whole genome shotgun (WGS) entry which is preliminary data.</text>
</comment>
<evidence type="ECO:0008006" key="4">
    <source>
        <dbReference type="Google" id="ProtNLM"/>
    </source>
</evidence>
<dbReference type="AlphaFoldDB" id="A0A9W6RQW7"/>
<proteinExistence type="predicted"/>
<keyword evidence="1" id="KW-0732">Signal</keyword>
<feature type="chain" id="PRO_5040924705" description="Allene oxide cyclase barrel-like domain-containing protein" evidence="1">
    <location>
        <begin position="25"/>
        <end position="167"/>
    </location>
</feature>
<reference evidence="2" key="1">
    <citation type="submission" date="2023-03" db="EMBL/GenBank/DDBJ databases">
        <title>Actinoallomurus iriomotensis NBRC 103681.</title>
        <authorList>
            <person name="Ichikawa N."/>
            <person name="Sato H."/>
            <person name="Tonouchi N."/>
        </authorList>
    </citation>
    <scope>NUCLEOTIDE SEQUENCE</scope>
    <source>
        <strain evidence="2">NBRC 103681</strain>
    </source>
</reference>
<dbReference type="RefSeq" id="WP_285633042.1">
    <property type="nucleotide sequence ID" value="NZ_BSTJ01000014.1"/>
</dbReference>
<evidence type="ECO:0000313" key="2">
    <source>
        <dbReference type="EMBL" id="GLY80296.1"/>
    </source>
</evidence>
<accession>A0A9W6RQW7</accession>
<protein>
    <recommendedName>
        <fullName evidence="4">Allene oxide cyclase barrel-like domain-containing protein</fullName>
    </recommendedName>
</protein>
<dbReference type="EMBL" id="BSTJ01000014">
    <property type="protein sequence ID" value="GLY80296.1"/>
    <property type="molecule type" value="Genomic_DNA"/>
</dbReference>